<accession>F2UJZ5</accession>
<dbReference type="PANTHER" id="PTHR14309:SF10">
    <property type="entry name" value="PH DOMAIN-CONTAINING PROTEIN"/>
    <property type="match status" value="1"/>
</dbReference>
<dbReference type="PANTHER" id="PTHR14309">
    <property type="entry name" value="EXPRESSED PROTEIN"/>
    <property type="match status" value="1"/>
</dbReference>
<dbReference type="FunFam" id="2.30.29.30:FF:000286">
    <property type="entry name" value="PH-protein kinase domain containing protein"/>
    <property type="match status" value="1"/>
</dbReference>
<dbReference type="EMBL" id="GL832978">
    <property type="protein sequence ID" value="EGD77444.1"/>
    <property type="molecule type" value="Genomic_DNA"/>
</dbReference>
<dbReference type="OrthoDB" id="185175at2759"/>
<dbReference type="InParanoid" id="F2UJZ5"/>
<feature type="compositionally biased region" description="Acidic residues" evidence="3">
    <location>
        <begin position="322"/>
        <end position="338"/>
    </location>
</feature>
<organism evidence="6">
    <name type="scientific">Salpingoeca rosetta (strain ATCC 50818 / BSB-021)</name>
    <dbReference type="NCBI Taxonomy" id="946362"/>
    <lineage>
        <taxon>Eukaryota</taxon>
        <taxon>Choanoflagellata</taxon>
        <taxon>Craspedida</taxon>
        <taxon>Salpingoecidae</taxon>
        <taxon>Salpingoeca</taxon>
    </lineage>
</organism>
<dbReference type="Pfam" id="PF00169">
    <property type="entry name" value="PH"/>
    <property type="match status" value="1"/>
</dbReference>
<dbReference type="OMA" id="RISMHIT"/>
<evidence type="ECO:0000259" key="4">
    <source>
        <dbReference type="PROSITE" id="PS50003"/>
    </source>
</evidence>
<feature type="compositionally biased region" description="Acidic residues" evidence="3">
    <location>
        <begin position="228"/>
        <end position="239"/>
    </location>
</feature>
<proteinExistence type="predicted"/>
<reference evidence="5" key="1">
    <citation type="submission" date="2009-08" db="EMBL/GenBank/DDBJ databases">
        <title>Annotation of Salpingoeca rosetta.</title>
        <authorList>
            <consortium name="The Broad Institute Genome Sequencing Platform"/>
            <person name="Russ C."/>
            <person name="Cuomo C."/>
            <person name="Burger G."/>
            <person name="Gray M.W."/>
            <person name="Holland P.W.H."/>
            <person name="King N."/>
            <person name="Lang F.B.F."/>
            <person name="Roger A.J."/>
            <person name="Ruiz-Trillo I."/>
            <person name="Young S.K."/>
            <person name="Zeng Q."/>
            <person name="Gargeya S."/>
            <person name="Alvarado L."/>
            <person name="Berlin A."/>
            <person name="Chapman S.B."/>
            <person name="Chen Z."/>
            <person name="Freedman E."/>
            <person name="Gellesch M."/>
            <person name="Goldberg J."/>
            <person name="Griggs A."/>
            <person name="Gujja S."/>
            <person name="Heilman E."/>
            <person name="Heiman D."/>
            <person name="Howarth C."/>
            <person name="Mehta T."/>
            <person name="Neiman D."/>
            <person name="Pearson M."/>
            <person name="Roberts A."/>
            <person name="Saif S."/>
            <person name="Shea T."/>
            <person name="Shenoy N."/>
            <person name="Sisk P."/>
            <person name="Stolte C."/>
            <person name="Sykes S."/>
            <person name="White J."/>
            <person name="Yandava C."/>
            <person name="Haas B."/>
            <person name="Nusbaum C."/>
            <person name="Birren B."/>
        </authorList>
    </citation>
    <scope>NUCLEOTIDE SEQUENCE [LARGE SCALE GENOMIC DNA]</scope>
    <source>
        <strain evidence="5">ATCC 50818</strain>
    </source>
</reference>
<dbReference type="GO" id="GO:0016020">
    <property type="term" value="C:membrane"/>
    <property type="evidence" value="ECO:0007669"/>
    <property type="project" value="UniProtKB-SubCell"/>
</dbReference>
<evidence type="ECO:0000313" key="6">
    <source>
        <dbReference type="Proteomes" id="UP000007799"/>
    </source>
</evidence>
<dbReference type="InterPro" id="IPR011993">
    <property type="entry name" value="PH-like_dom_sf"/>
</dbReference>
<protein>
    <recommendedName>
        <fullName evidence="4">PH domain-containing protein</fullName>
    </recommendedName>
</protein>
<dbReference type="Gene3D" id="2.30.29.30">
    <property type="entry name" value="Pleckstrin-homology domain (PH domain)/Phosphotyrosine-binding domain (PTB)"/>
    <property type="match status" value="1"/>
</dbReference>
<dbReference type="PROSITE" id="PS50003">
    <property type="entry name" value="PH_DOMAIN"/>
    <property type="match status" value="1"/>
</dbReference>
<keyword evidence="2" id="KW-0472">Membrane</keyword>
<dbReference type="KEGG" id="sre:PTSG_08540"/>
<dbReference type="SMART" id="SM00233">
    <property type="entry name" value="PH"/>
    <property type="match status" value="1"/>
</dbReference>
<sequence>MGKPVMSGWLTKEGGRVRNWKRRYFTLDTRHMLRYFKAETDAKEAGSIDMTQCREIVCASRCKCIWGENVNKSLAFGIVTPKRTYHIYGDRLDEVQQWMLAFKRAARITAAIPIGSPLVEGSTESSIKQRAEAHVDRARRISMHITQDAPPPDIPEPARHTVSSVPSVRRQRDGIAPMPPIGEGATLPTAPMASEHQHEEAQQSAPPPPSETSATHERFKQVFNLADSDSDNDNDDNGDGDGAGLYDNFDYAGRVPEDDGSASEGEGVADDDRPGHQTRQQPLHYDDGDGDGDGADEERTALIRAMQQAALGANADANGDNNDNDDDEGDMYDSDSDGGNEVSGGGVVNGRTQGSSSMHVLSLGVSATKASTPGDDSSDFFSSDEEDGEGDDGTSC</sequence>
<dbReference type="GO" id="GO:0045595">
    <property type="term" value="P:regulation of cell differentiation"/>
    <property type="evidence" value="ECO:0007669"/>
    <property type="project" value="TreeGrafter"/>
</dbReference>
<dbReference type="Proteomes" id="UP000007799">
    <property type="component" value="Unassembled WGS sequence"/>
</dbReference>
<evidence type="ECO:0000256" key="1">
    <source>
        <dbReference type="ARBA" id="ARBA00004370"/>
    </source>
</evidence>
<dbReference type="eggNOG" id="ENOG502QV0M">
    <property type="taxonomic scope" value="Eukaryota"/>
</dbReference>
<comment type="subcellular location">
    <subcellularLocation>
        <location evidence="1">Membrane</location>
    </subcellularLocation>
</comment>
<dbReference type="RefSeq" id="XP_004990332.1">
    <property type="nucleotide sequence ID" value="XM_004990275.1"/>
</dbReference>
<dbReference type="InterPro" id="IPR001849">
    <property type="entry name" value="PH_domain"/>
</dbReference>
<feature type="compositionally biased region" description="Acidic residues" evidence="3">
    <location>
        <begin position="376"/>
        <end position="396"/>
    </location>
</feature>
<dbReference type="InterPro" id="IPR039680">
    <property type="entry name" value="PLEKHB1/2"/>
</dbReference>
<name>F2UJZ5_SALR5</name>
<feature type="domain" description="PH" evidence="4">
    <location>
        <begin position="3"/>
        <end position="107"/>
    </location>
</feature>
<dbReference type="AlphaFoldDB" id="F2UJZ5"/>
<feature type="compositionally biased region" description="Low complexity" evidence="3">
    <location>
        <begin position="309"/>
        <end position="321"/>
    </location>
</feature>
<evidence type="ECO:0000313" key="5">
    <source>
        <dbReference type="EMBL" id="EGD77444.1"/>
    </source>
</evidence>
<evidence type="ECO:0000256" key="3">
    <source>
        <dbReference type="SAM" id="MobiDB-lite"/>
    </source>
</evidence>
<keyword evidence="6" id="KW-1185">Reference proteome</keyword>
<feature type="region of interest" description="Disordered" evidence="3">
    <location>
        <begin position="145"/>
        <end position="396"/>
    </location>
</feature>
<dbReference type="SUPFAM" id="SSF50729">
    <property type="entry name" value="PH domain-like"/>
    <property type="match status" value="1"/>
</dbReference>
<gene>
    <name evidence="5" type="ORF">PTSG_08540</name>
</gene>
<evidence type="ECO:0000256" key="2">
    <source>
        <dbReference type="ARBA" id="ARBA00023136"/>
    </source>
</evidence>
<dbReference type="GeneID" id="16070888"/>